<dbReference type="InterPro" id="IPR011055">
    <property type="entry name" value="Dup_hybrid_motif"/>
</dbReference>
<evidence type="ECO:0000256" key="4">
    <source>
        <dbReference type="SAM" id="SignalP"/>
    </source>
</evidence>
<dbReference type="SUPFAM" id="SSF51261">
    <property type="entry name" value="Duplicated hybrid motif"/>
    <property type="match status" value="1"/>
</dbReference>
<proteinExistence type="inferred from homology"/>
<feature type="region of interest" description="Disordered" evidence="3">
    <location>
        <begin position="125"/>
        <end position="194"/>
    </location>
</feature>
<feature type="chain" id="PRO_5014643780" evidence="4">
    <location>
        <begin position="42"/>
        <end position="440"/>
    </location>
</feature>
<comment type="caution">
    <text evidence="6">The sequence shown here is derived from an EMBL/GenBank/DDBJ whole genome shotgun (WGS) entry which is preliminary data.</text>
</comment>
<dbReference type="GO" id="GO:0004222">
    <property type="term" value="F:metalloendopeptidase activity"/>
    <property type="evidence" value="ECO:0007669"/>
    <property type="project" value="TreeGrafter"/>
</dbReference>
<dbReference type="InterPro" id="IPR023346">
    <property type="entry name" value="Lysozyme-like_dom_sf"/>
</dbReference>
<evidence type="ECO:0000256" key="2">
    <source>
        <dbReference type="ARBA" id="ARBA00022801"/>
    </source>
</evidence>
<dbReference type="InterPro" id="IPR036779">
    <property type="entry name" value="LysM_dom_sf"/>
</dbReference>
<dbReference type="Pfam" id="PF06737">
    <property type="entry name" value="Transglycosylas"/>
    <property type="match status" value="1"/>
</dbReference>
<protein>
    <submittedName>
        <fullName evidence="6">Peptidase</fullName>
    </submittedName>
</protein>
<keyword evidence="7" id="KW-1185">Reference proteome</keyword>
<dbReference type="PROSITE" id="PS51782">
    <property type="entry name" value="LYSM"/>
    <property type="match status" value="1"/>
</dbReference>
<dbReference type="CDD" id="cd12797">
    <property type="entry name" value="M23_peptidase"/>
    <property type="match status" value="1"/>
</dbReference>
<name>A0A2M8LUK8_9ACTN</name>
<evidence type="ECO:0000313" key="7">
    <source>
        <dbReference type="Proteomes" id="UP000230407"/>
    </source>
</evidence>
<evidence type="ECO:0000259" key="5">
    <source>
        <dbReference type="PROSITE" id="PS51782"/>
    </source>
</evidence>
<dbReference type="RefSeq" id="WP_100203658.1">
    <property type="nucleotide sequence ID" value="NZ_PGGW01000063.1"/>
</dbReference>
<gene>
    <name evidence="6" type="ORF">CUT44_22010</name>
</gene>
<evidence type="ECO:0000313" key="6">
    <source>
        <dbReference type="EMBL" id="PJE95647.1"/>
    </source>
</evidence>
<accession>A0A2M8LUK8</accession>
<feature type="compositionally biased region" description="Basic and acidic residues" evidence="3">
    <location>
        <begin position="267"/>
        <end position="300"/>
    </location>
</feature>
<dbReference type="PANTHER" id="PTHR21666:SF270">
    <property type="entry name" value="MUREIN HYDROLASE ACTIVATOR ENVC"/>
    <property type="match status" value="1"/>
</dbReference>
<keyword evidence="4" id="KW-0732">Signal</keyword>
<feature type="signal peptide" evidence="4">
    <location>
        <begin position="1"/>
        <end position="41"/>
    </location>
</feature>
<dbReference type="AlphaFoldDB" id="A0A2M8LUK8"/>
<keyword evidence="2" id="KW-0378">Hydrolase</keyword>
<feature type="compositionally biased region" description="Basic and acidic residues" evidence="3">
    <location>
        <begin position="156"/>
        <end position="175"/>
    </location>
</feature>
<dbReference type="InterPro" id="IPR018392">
    <property type="entry name" value="LysM"/>
</dbReference>
<dbReference type="SUPFAM" id="SSF54106">
    <property type="entry name" value="LysM domain"/>
    <property type="match status" value="1"/>
</dbReference>
<dbReference type="SMART" id="SM00257">
    <property type="entry name" value="LysM"/>
    <property type="match status" value="1"/>
</dbReference>
<evidence type="ECO:0000256" key="3">
    <source>
        <dbReference type="SAM" id="MobiDB-lite"/>
    </source>
</evidence>
<dbReference type="Gene3D" id="3.10.350.10">
    <property type="entry name" value="LysM domain"/>
    <property type="match status" value="1"/>
</dbReference>
<dbReference type="InterPro" id="IPR010618">
    <property type="entry name" value="RPF"/>
</dbReference>
<comment type="similarity">
    <text evidence="1">Belongs to the transglycosylase family. Rpf subfamily.</text>
</comment>
<reference evidence="6 7" key="1">
    <citation type="submission" date="2017-11" db="EMBL/GenBank/DDBJ databases">
        <title>Streptomyces carmine sp. nov., a novel actinomycete isolated from Sophora alopecuroides in Xinjiang, China.</title>
        <authorList>
            <person name="Wang Y."/>
            <person name="Luo X."/>
            <person name="Wan C."/>
            <person name="Zhang L."/>
        </authorList>
    </citation>
    <scope>NUCLEOTIDE SEQUENCE [LARGE SCALE GENOMIC DNA]</scope>
    <source>
        <strain evidence="6 7">TRM SA0054</strain>
    </source>
</reference>
<dbReference type="Pfam" id="PF01551">
    <property type="entry name" value="Peptidase_M23"/>
    <property type="match status" value="1"/>
</dbReference>
<dbReference type="SUPFAM" id="SSF53955">
    <property type="entry name" value="Lysozyme-like"/>
    <property type="match status" value="1"/>
</dbReference>
<organism evidence="6 7">
    <name type="scientific">Streptomyces carminius</name>
    <dbReference type="NCBI Taxonomy" id="2665496"/>
    <lineage>
        <taxon>Bacteria</taxon>
        <taxon>Bacillati</taxon>
        <taxon>Actinomycetota</taxon>
        <taxon>Actinomycetes</taxon>
        <taxon>Kitasatosporales</taxon>
        <taxon>Streptomycetaceae</taxon>
        <taxon>Streptomyces</taxon>
    </lineage>
</organism>
<dbReference type="Pfam" id="PF01476">
    <property type="entry name" value="LysM"/>
    <property type="match status" value="1"/>
</dbReference>
<sequence>MSASGRHRRAHTSRLSRLSLAISVGGAGVALPLIAAGNANAASVDTWDRVAQCESTGNWSINTGNGFYGGLQFQQSTWEAFGGTQYAPRADLATKEQQIAVAEKVLDGQGPGAWPVCSVKAGLTKGGPAPQISPDGADRQAEKAEKAEKPAAPQQDRSERADRTERKAEKAEKPAAPKKSAPKHAAPKKSAEETAKTTAYRVVGGDTLFKIARAQDVSGGWQEIYEDNREVIGGDPNLIYPGQELNLGGTAVQQKAAAKPEAQPQAKTEKKVQPKVQQKAEAKAEAPAERAAERSDRSEARTSPGVSSGYAAPVAAAPSGSYKAAGARWSNGHTGEDFAAASGTPVKAVTSGTVVSAGWGGAYGNQVVIRHDDGRYSQYGHLSSISVSAGQKVSAGYQIGGVGSTGNSTGPHLHFEVRTGPGYGSDINPLAYLRANGVNI</sequence>
<dbReference type="Proteomes" id="UP000230407">
    <property type="component" value="Unassembled WGS sequence"/>
</dbReference>
<feature type="domain" description="LysM" evidence="5">
    <location>
        <begin position="198"/>
        <end position="247"/>
    </location>
</feature>
<dbReference type="CDD" id="cd13925">
    <property type="entry name" value="RPF"/>
    <property type="match status" value="1"/>
</dbReference>
<dbReference type="InterPro" id="IPR016047">
    <property type="entry name" value="M23ase_b-sheet_dom"/>
</dbReference>
<feature type="region of interest" description="Disordered" evidence="3">
    <location>
        <begin position="251"/>
        <end position="311"/>
    </location>
</feature>
<feature type="compositionally biased region" description="Basic and acidic residues" evidence="3">
    <location>
        <begin position="136"/>
        <end position="149"/>
    </location>
</feature>
<dbReference type="Gene3D" id="2.70.70.10">
    <property type="entry name" value="Glucose Permease (Domain IIA)"/>
    <property type="match status" value="1"/>
</dbReference>
<dbReference type="PANTHER" id="PTHR21666">
    <property type="entry name" value="PEPTIDASE-RELATED"/>
    <property type="match status" value="1"/>
</dbReference>
<dbReference type="Gene3D" id="1.10.530.10">
    <property type="match status" value="1"/>
</dbReference>
<evidence type="ECO:0000256" key="1">
    <source>
        <dbReference type="ARBA" id="ARBA00010830"/>
    </source>
</evidence>
<feature type="compositionally biased region" description="Low complexity" evidence="3">
    <location>
        <begin position="251"/>
        <end position="266"/>
    </location>
</feature>
<dbReference type="EMBL" id="PGGW01000063">
    <property type="protein sequence ID" value="PJE95647.1"/>
    <property type="molecule type" value="Genomic_DNA"/>
</dbReference>
<dbReference type="InterPro" id="IPR050570">
    <property type="entry name" value="Cell_wall_metabolism_enzyme"/>
</dbReference>
<dbReference type="CDD" id="cd00118">
    <property type="entry name" value="LysM"/>
    <property type="match status" value="1"/>
</dbReference>
<dbReference type="FunFam" id="2.70.70.10:FF:000013">
    <property type="entry name" value="Peptidase family M23"/>
    <property type="match status" value="1"/>
</dbReference>